<dbReference type="EnsemblMetazoa" id="Aqu2.1.21999_001">
    <property type="protein sequence ID" value="Aqu2.1.21999_001"/>
    <property type="gene ID" value="Aqu2.1.21999"/>
</dbReference>
<evidence type="ECO:0008006" key="3">
    <source>
        <dbReference type="Google" id="ProtNLM"/>
    </source>
</evidence>
<name>A0A1X7U381_AMPQE</name>
<feature type="region of interest" description="Disordered" evidence="1">
    <location>
        <begin position="70"/>
        <end position="89"/>
    </location>
</feature>
<protein>
    <recommendedName>
        <fullName evidence="3">DUF4371 domain-containing protein</fullName>
    </recommendedName>
</protein>
<sequence>MADSMADTLDDLEVQAIDSSSDESTSATDIITDVSTTVTVAEFSSCSTSSGVVDLLNTLKVPRASSLSRKRVLSRRNPRKSLARGAADPVTITPAQRAREEEIGLKRSVIQNHVKSLKHKRGQERLRVKEARERDLADALKRHDQQISQAGDTLPEAQRIFRVKVAMTFLRAGVPFEKVFYFRELLEESAYRLVDKRHLLDIIPFILKEEKAQIKKEIEDKFVSVIFDGTSRLGEVLVVLLRYVHQMKIEQRLVRVELLAKSLKGEEVARELISILSVTLGIKTGLFIAAMRDRASVNNVAVCTLSIVYPSLLDVGCIAHTLDHVGEKFQTTVLNNFVTQWISLFSHSPKYRLLWKTQTGISMKSYSKTRWWSRWEVMEQMLTHFNDIPLFLGNEEVTSVTANKLSEVLVDTSKRGLLKLELAAVIDLGSHFVKATYN</sequence>
<organism evidence="2">
    <name type="scientific">Amphimedon queenslandica</name>
    <name type="common">Sponge</name>
    <dbReference type="NCBI Taxonomy" id="400682"/>
    <lineage>
        <taxon>Eukaryota</taxon>
        <taxon>Metazoa</taxon>
        <taxon>Porifera</taxon>
        <taxon>Demospongiae</taxon>
        <taxon>Heteroscleromorpha</taxon>
        <taxon>Haplosclerida</taxon>
        <taxon>Niphatidae</taxon>
        <taxon>Amphimedon</taxon>
    </lineage>
</organism>
<proteinExistence type="predicted"/>
<evidence type="ECO:0000256" key="1">
    <source>
        <dbReference type="SAM" id="MobiDB-lite"/>
    </source>
</evidence>
<reference evidence="2" key="1">
    <citation type="submission" date="2017-05" db="UniProtKB">
        <authorList>
            <consortium name="EnsemblMetazoa"/>
        </authorList>
    </citation>
    <scope>IDENTIFICATION</scope>
</reference>
<feature type="compositionally biased region" description="Basic residues" evidence="1">
    <location>
        <begin position="70"/>
        <end position="82"/>
    </location>
</feature>
<evidence type="ECO:0000313" key="2">
    <source>
        <dbReference type="EnsemblMetazoa" id="Aqu2.1.21999_001"/>
    </source>
</evidence>
<dbReference type="AlphaFoldDB" id="A0A1X7U381"/>
<accession>A0A1X7U381</accession>
<dbReference type="InParanoid" id="A0A1X7U381"/>
<dbReference type="SUPFAM" id="SSF53098">
    <property type="entry name" value="Ribonuclease H-like"/>
    <property type="match status" value="1"/>
</dbReference>
<dbReference type="InterPro" id="IPR012337">
    <property type="entry name" value="RNaseH-like_sf"/>
</dbReference>